<dbReference type="PROSITE" id="PS51257">
    <property type="entry name" value="PROKAR_LIPOPROTEIN"/>
    <property type="match status" value="1"/>
</dbReference>
<dbReference type="RefSeq" id="WP_230989082.1">
    <property type="nucleotide sequence ID" value="NZ_BJMM01000086.1"/>
</dbReference>
<sequence length="232" mass="24646">MQLRSTTASLVAVAAVSALLVSACGGGDGGEEKGSGKGGGIEGAKDGSSRSPGRDGGSDEAASGDFRTSDIELPKDLKLVFDWEKPGDPEKAAALDGAADYVRAYMHGAVEHDLADPVVKRHTVSLESAGEFARSFANSSKERGTRPTGTQRQYREHIGDVTDGKLVEVSFCVNQAKLYAKNIKSGKVKHTEESPSSYLHFTLVMEKENPKASPWKARAFEAETKAVGKCRD</sequence>
<evidence type="ECO:0000256" key="1">
    <source>
        <dbReference type="SAM" id="MobiDB-lite"/>
    </source>
</evidence>
<name>A0A4Y3R905_STRCI</name>
<evidence type="ECO:0000313" key="3">
    <source>
        <dbReference type="EMBL" id="GEB54156.1"/>
    </source>
</evidence>
<gene>
    <name evidence="3" type="ORF">SCA03_67070</name>
</gene>
<dbReference type="AlphaFoldDB" id="A0A4Y3R905"/>
<keyword evidence="4" id="KW-1185">Reference proteome</keyword>
<dbReference type="EMBL" id="BJMM01000086">
    <property type="protein sequence ID" value="GEB54156.1"/>
    <property type="molecule type" value="Genomic_DNA"/>
</dbReference>
<evidence type="ECO:0000256" key="2">
    <source>
        <dbReference type="SAM" id="SignalP"/>
    </source>
</evidence>
<feature type="chain" id="PRO_5021432192" description="Lipoprotein" evidence="2">
    <location>
        <begin position="24"/>
        <end position="232"/>
    </location>
</feature>
<protein>
    <recommendedName>
        <fullName evidence="5">Lipoprotein</fullName>
    </recommendedName>
</protein>
<feature type="region of interest" description="Disordered" evidence="1">
    <location>
        <begin position="25"/>
        <end position="69"/>
    </location>
</feature>
<proteinExistence type="predicted"/>
<keyword evidence="2" id="KW-0732">Signal</keyword>
<accession>A0A4Y3R905</accession>
<feature type="compositionally biased region" description="Basic and acidic residues" evidence="1">
    <location>
        <begin position="43"/>
        <end position="57"/>
    </location>
</feature>
<reference evidence="3 4" key="1">
    <citation type="submission" date="2019-06" db="EMBL/GenBank/DDBJ databases">
        <title>Whole genome shotgun sequence of Streptomyces cacaoi subsp. cacaoi NBRC 12748.</title>
        <authorList>
            <person name="Hosoyama A."/>
            <person name="Uohara A."/>
            <person name="Ohji S."/>
            <person name="Ichikawa N."/>
        </authorList>
    </citation>
    <scope>NUCLEOTIDE SEQUENCE [LARGE SCALE GENOMIC DNA]</scope>
    <source>
        <strain evidence="3 4">NBRC 12748</strain>
    </source>
</reference>
<feature type="signal peptide" evidence="2">
    <location>
        <begin position="1"/>
        <end position="23"/>
    </location>
</feature>
<organism evidence="3 4">
    <name type="scientific">Streptomyces cacaoi</name>
    <dbReference type="NCBI Taxonomy" id="1898"/>
    <lineage>
        <taxon>Bacteria</taxon>
        <taxon>Bacillati</taxon>
        <taxon>Actinomycetota</taxon>
        <taxon>Actinomycetes</taxon>
        <taxon>Kitasatosporales</taxon>
        <taxon>Streptomycetaceae</taxon>
        <taxon>Streptomyces</taxon>
    </lineage>
</organism>
<evidence type="ECO:0000313" key="4">
    <source>
        <dbReference type="Proteomes" id="UP000319210"/>
    </source>
</evidence>
<comment type="caution">
    <text evidence="3">The sequence shown here is derived from an EMBL/GenBank/DDBJ whole genome shotgun (WGS) entry which is preliminary data.</text>
</comment>
<evidence type="ECO:0008006" key="5">
    <source>
        <dbReference type="Google" id="ProtNLM"/>
    </source>
</evidence>
<dbReference type="Proteomes" id="UP000319210">
    <property type="component" value="Unassembled WGS sequence"/>
</dbReference>